<dbReference type="Proteomes" id="UP000309133">
    <property type="component" value="Unassembled WGS sequence"/>
</dbReference>
<dbReference type="OrthoDB" id="4138509at2"/>
<feature type="domain" description="Aminoglycoside phosphotransferase" evidence="1">
    <location>
        <begin position="41"/>
        <end position="219"/>
    </location>
</feature>
<gene>
    <name evidence="2" type="ORF">E6C64_11030</name>
</gene>
<keyword evidence="2" id="KW-0808">Transferase</keyword>
<comment type="caution">
    <text evidence="2">The sequence shown here is derived from an EMBL/GenBank/DDBJ whole genome shotgun (WGS) entry which is preliminary data.</text>
</comment>
<dbReference type="Gene3D" id="3.90.1200.10">
    <property type="match status" value="1"/>
</dbReference>
<dbReference type="InterPro" id="IPR002575">
    <property type="entry name" value="Aminoglycoside_PTrfase"/>
</dbReference>
<evidence type="ECO:0000313" key="2">
    <source>
        <dbReference type="EMBL" id="THG29256.1"/>
    </source>
</evidence>
<dbReference type="Pfam" id="PF01636">
    <property type="entry name" value="APH"/>
    <property type="match status" value="1"/>
</dbReference>
<dbReference type="EMBL" id="SSSM01000005">
    <property type="protein sequence ID" value="THG29256.1"/>
    <property type="molecule type" value="Genomic_DNA"/>
</dbReference>
<sequence>MQREPLDYDAFLAHRTVSRLRTENGAVIEKVTAGRDLASPYLSDNAEREHAAYTSGLLADLGPIRAPRLIEARRDPDGSVTLLLEEVAHEGGRPLGADALVAAAHDLGGMAARFLDDVPDLPWLFSGWIDRHSQPGAWAEGIEVLARTGSPALRLIGAQGDVREILEGLPITLCHHDAVGANVLRSAGRTVLIDWESVGPGPVGADLASLLEASARRGDASAHVVRRILPDTVEAYAAGLGGRVSTLDVQTGLDAAICLRWKLARDVAVTVETGEPARRGSAPQESPETALDELRTATVILLEAAERLLGPVR</sequence>
<keyword evidence="3" id="KW-1185">Reference proteome</keyword>
<dbReference type="SUPFAM" id="SSF56112">
    <property type="entry name" value="Protein kinase-like (PK-like)"/>
    <property type="match status" value="1"/>
</dbReference>
<accession>A0A4S4FJE4</accession>
<proteinExistence type="predicted"/>
<reference evidence="2 3" key="1">
    <citation type="submission" date="2019-04" db="EMBL/GenBank/DDBJ databases">
        <authorList>
            <person name="Jiang L."/>
        </authorList>
    </citation>
    <scope>NUCLEOTIDE SEQUENCE [LARGE SCALE GENOMIC DNA]</scope>
    <source>
        <strain evidence="2 3">YIM 131853</strain>
    </source>
</reference>
<protein>
    <submittedName>
        <fullName evidence="2">Aminoglycoside phosphotransferase family protein</fullName>
    </submittedName>
</protein>
<dbReference type="RefSeq" id="WP_136427587.1">
    <property type="nucleotide sequence ID" value="NZ_SSSM01000005.1"/>
</dbReference>
<evidence type="ECO:0000259" key="1">
    <source>
        <dbReference type="Pfam" id="PF01636"/>
    </source>
</evidence>
<name>A0A4S4FJE4_9MICO</name>
<organism evidence="2 3">
    <name type="scientific">Naasia lichenicola</name>
    <dbReference type="NCBI Taxonomy" id="2565933"/>
    <lineage>
        <taxon>Bacteria</taxon>
        <taxon>Bacillati</taxon>
        <taxon>Actinomycetota</taxon>
        <taxon>Actinomycetes</taxon>
        <taxon>Micrococcales</taxon>
        <taxon>Microbacteriaceae</taxon>
        <taxon>Naasia</taxon>
    </lineage>
</organism>
<dbReference type="AlphaFoldDB" id="A0A4S4FJE4"/>
<evidence type="ECO:0000313" key="3">
    <source>
        <dbReference type="Proteomes" id="UP000309133"/>
    </source>
</evidence>
<dbReference type="GO" id="GO:0016740">
    <property type="term" value="F:transferase activity"/>
    <property type="evidence" value="ECO:0007669"/>
    <property type="project" value="UniProtKB-KW"/>
</dbReference>
<dbReference type="InterPro" id="IPR011009">
    <property type="entry name" value="Kinase-like_dom_sf"/>
</dbReference>